<sequence>MLSGLKLVNAVGPSCGQCPEDAEFVAFYNEEVQHLGNQMGGSHLNYQWQGGNLGWNKEEDSAWKDWRGRKEVKVLRRENYVMPKPCWLSTEGVVWTHSCPPFEIEKVYCQLRRSDLQMEIQRSTLCRLC</sequence>
<dbReference type="AlphaFoldDB" id="M1DYK9"/>
<reference evidence="1" key="2">
    <citation type="submission" date="2015-06" db="UniProtKB">
        <authorList>
            <consortium name="EnsemblPlants"/>
        </authorList>
    </citation>
    <scope>IDENTIFICATION</scope>
    <source>
        <strain evidence="1">DM1-3 516 R44</strain>
    </source>
</reference>
<accession>M1DYK9</accession>
<dbReference type="InParanoid" id="M1DYK9"/>
<evidence type="ECO:0000313" key="1">
    <source>
        <dbReference type="EnsemblPlants" id="PGSC0003DMT400096502"/>
    </source>
</evidence>
<protein>
    <submittedName>
        <fullName evidence="1">Uncharacterized protein</fullName>
    </submittedName>
</protein>
<name>M1DYK9_SOLTU</name>
<dbReference type="Gramene" id="PGSC0003DMT400096502">
    <property type="protein sequence ID" value="PGSC0003DMT400096502"/>
    <property type="gene ID" value="PGSC0003DMG400046073"/>
</dbReference>
<evidence type="ECO:0000313" key="2">
    <source>
        <dbReference type="Proteomes" id="UP000011115"/>
    </source>
</evidence>
<dbReference type="EnsemblPlants" id="PGSC0003DMT400096502">
    <property type="protein sequence ID" value="PGSC0003DMT400096502"/>
    <property type="gene ID" value="PGSC0003DMG400046073"/>
</dbReference>
<proteinExistence type="predicted"/>
<dbReference type="PaxDb" id="4113-PGSC0003DMT400096502"/>
<reference evidence="2" key="1">
    <citation type="journal article" date="2011" name="Nature">
        <title>Genome sequence and analysis of the tuber crop potato.</title>
        <authorList>
            <consortium name="The Potato Genome Sequencing Consortium"/>
        </authorList>
    </citation>
    <scope>NUCLEOTIDE SEQUENCE [LARGE SCALE GENOMIC DNA]</scope>
    <source>
        <strain evidence="2">cv. DM1-3 516 R44</strain>
    </source>
</reference>
<organism evidence="1 2">
    <name type="scientific">Solanum tuberosum</name>
    <name type="common">Potato</name>
    <dbReference type="NCBI Taxonomy" id="4113"/>
    <lineage>
        <taxon>Eukaryota</taxon>
        <taxon>Viridiplantae</taxon>
        <taxon>Streptophyta</taxon>
        <taxon>Embryophyta</taxon>
        <taxon>Tracheophyta</taxon>
        <taxon>Spermatophyta</taxon>
        <taxon>Magnoliopsida</taxon>
        <taxon>eudicotyledons</taxon>
        <taxon>Gunneridae</taxon>
        <taxon>Pentapetalae</taxon>
        <taxon>asterids</taxon>
        <taxon>lamiids</taxon>
        <taxon>Solanales</taxon>
        <taxon>Solanaceae</taxon>
        <taxon>Solanoideae</taxon>
        <taxon>Solaneae</taxon>
        <taxon>Solanum</taxon>
    </lineage>
</organism>
<dbReference type="Proteomes" id="UP000011115">
    <property type="component" value="Unassembled WGS sequence"/>
</dbReference>
<keyword evidence="2" id="KW-1185">Reference proteome</keyword>
<dbReference type="HOGENOM" id="CLU_1952625_0_0_1"/>